<dbReference type="Proteomes" id="UP000563094">
    <property type="component" value="Unassembled WGS sequence"/>
</dbReference>
<evidence type="ECO:0000256" key="12">
    <source>
        <dbReference type="ARBA" id="ARBA00023170"/>
    </source>
</evidence>
<keyword evidence="3 14" id="KW-0813">Transport</keyword>
<dbReference type="AlphaFoldDB" id="A0A839GPK6"/>
<comment type="similarity">
    <text evidence="2 14 15">Belongs to the TonB-dependent receptor family.</text>
</comment>
<dbReference type="InterPro" id="IPR012910">
    <property type="entry name" value="Plug_dom"/>
</dbReference>
<name>A0A839GPK6_9BACT</name>
<evidence type="ECO:0000256" key="8">
    <source>
        <dbReference type="ARBA" id="ARBA00023004"/>
    </source>
</evidence>
<dbReference type="RefSeq" id="WP_182512550.1">
    <property type="nucleotide sequence ID" value="NZ_JACJIQ010000005.1"/>
</dbReference>
<keyword evidence="5" id="KW-0410">Iron transport</keyword>
<dbReference type="CDD" id="cd01347">
    <property type="entry name" value="ligand_gated_channel"/>
    <property type="match status" value="1"/>
</dbReference>
<accession>A0A839GPK6</accession>
<evidence type="ECO:0000256" key="13">
    <source>
        <dbReference type="ARBA" id="ARBA00023237"/>
    </source>
</evidence>
<proteinExistence type="inferred from homology"/>
<evidence type="ECO:0000256" key="7">
    <source>
        <dbReference type="ARBA" id="ARBA00022729"/>
    </source>
</evidence>
<keyword evidence="13 14" id="KW-0998">Cell outer membrane</keyword>
<keyword evidence="9" id="KW-0406">Ion transport</keyword>
<keyword evidence="10 15" id="KW-0798">TonB box</keyword>
<comment type="subcellular location">
    <subcellularLocation>
        <location evidence="1 14">Cell outer membrane</location>
        <topology evidence="1 14">Multi-pass membrane protein</topology>
    </subcellularLocation>
</comment>
<evidence type="ECO:0000313" key="19">
    <source>
        <dbReference type="Proteomes" id="UP000563094"/>
    </source>
</evidence>
<evidence type="ECO:0000256" key="4">
    <source>
        <dbReference type="ARBA" id="ARBA00022452"/>
    </source>
</evidence>
<evidence type="ECO:0000313" key="18">
    <source>
        <dbReference type="EMBL" id="MBA9076827.1"/>
    </source>
</evidence>
<dbReference type="SUPFAM" id="SSF56935">
    <property type="entry name" value="Porins"/>
    <property type="match status" value="1"/>
</dbReference>
<dbReference type="Pfam" id="PF13715">
    <property type="entry name" value="CarbopepD_reg_2"/>
    <property type="match status" value="1"/>
</dbReference>
<dbReference type="InterPro" id="IPR036942">
    <property type="entry name" value="Beta-barrel_TonB_sf"/>
</dbReference>
<evidence type="ECO:0000256" key="6">
    <source>
        <dbReference type="ARBA" id="ARBA00022692"/>
    </source>
</evidence>
<dbReference type="GO" id="GO:0015891">
    <property type="term" value="P:siderophore transport"/>
    <property type="evidence" value="ECO:0007669"/>
    <property type="project" value="InterPro"/>
</dbReference>
<dbReference type="EMBL" id="JACJIQ010000005">
    <property type="protein sequence ID" value="MBA9076827.1"/>
    <property type="molecule type" value="Genomic_DNA"/>
</dbReference>
<evidence type="ECO:0000256" key="15">
    <source>
        <dbReference type="RuleBase" id="RU003357"/>
    </source>
</evidence>
<keyword evidence="12 18" id="KW-0675">Receptor</keyword>
<dbReference type="InterPro" id="IPR000531">
    <property type="entry name" value="Beta-barrel_TonB"/>
</dbReference>
<sequence>MRIFTRSYPFLLLFLLLAHLGFAELKHGGVAGVVRTSEGKPAAYVSVTLVEANKGGMTTEDGSFQIRGVEEGTYTLRVSYVGLQTQEKTVTVTGGQITRVDFTLAESAAQLSEVVVAGYAGLSKPVAFGKADIRPLDLPQSVGIVNSTVIADQQVLRLGDAIRNVSGVSLTQQRQGIAETFTSRGFSIGIGGSGGSIFKNGVISNTQGFPDASTLESIEVLKGSAALLYGNVSGGLVINMVTKKPKFDWGGEVSMRVGSYDLYKPTIDVYGPISKNLAFRVVGTYEKANSFRDVVNSERVYVNPSLVYKLGQKTEILVQADYLKSDLVPDNGIGALNGGQEAVIPDIPRSRFINAVWAYNNTEQLSGSVTVNHRFNDQWKINLIASTQKTQVDGYGLGVPNNVAGNGDFTRTLSAAKTSELNYTTQLNLNGNVSTGFLHHQLLVGADVVKIESESNTFKFTAANGAVGTGYDKINILDPAKFEARTDVPTRAVVEQTTSPNYRFGAYVQDMITVSDKFKVLAGLRWSYQNVYRTTIFNNETQQEREGANPSKADRAFSPKAALIYQPVQNMSFYASYANNFTVNSGTDINFQQLDPSIVDQYEVGAKSEFLNGKLTTSLSVYRYVNSNLAQQAQFRADGTSNTDPNVKELTGETTSDGFDIDIKGNVSQNFYFLVGYGYNYHRFTNTSELGTSMVEGERLINNPAHTANGSVFYTFDQSFLKGIKLGVSAFYTGERNGGLNNTVDQKAKSFSRLIPLSGFTTLDLSAGYSFRKVSLLAKISNITNELNYVVHDRYSINPIAPRQFMATVGYKF</sequence>
<dbReference type="SUPFAM" id="SSF49464">
    <property type="entry name" value="Carboxypeptidase regulatory domain-like"/>
    <property type="match status" value="1"/>
</dbReference>
<evidence type="ECO:0000256" key="14">
    <source>
        <dbReference type="PROSITE-ProRule" id="PRU01360"/>
    </source>
</evidence>
<evidence type="ECO:0000256" key="10">
    <source>
        <dbReference type="ARBA" id="ARBA00023077"/>
    </source>
</evidence>
<keyword evidence="7" id="KW-0732">Signal</keyword>
<feature type="domain" description="TonB-dependent receptor plug" evidence="17">
    <location>
        <begin position="136"/>
        <end position="233"/>
    </location>
</feature>
<organism evidence="18 19">
    <name type="scientific">Rufibacter quisquiliarum</name>
    <dbReference type="NCBI Taxonomy" id="1549639"/>
    <lineage>
        <taxon>Bacteria</taxon>
        <taxon>Pseudomonadati</taxon>
        <taxon>Bacteroidota</taxon>
        <taxon>Cytophagia</taxon>
        <taxon>Cytophagales</taxon>
        <taxon>Hymenobacteraceae</taxon>
        <taxon>Rufibacter</taxon>
    </lineage>
</organism>
<dbReference type="Pfam" id="PF00593">
    <property type="entry name" value="TonB_dep_Rec_b-barrel"/>
    <property type="match status" value="1"/>
</dbReference>
<evidence type="ECO:0000256" key="3">
    <source>
        <dbReference type="ARBA" id="ARBA00022448"/>
    </source>
</evidence>
<dbReference type="InterPro" id="IPR037066">
    <property type="entry name" value="Plug_dom_sf"/>
</dbReference>
<dbReference type="Gene3D" id="2.60.40.1120">
    <property type="entry name" value="Carboxypeptidase-like, regulatory domain"/>
    <property type="match status" value="1"/>
</dbReference>
<evidence type="ECO:0000259" key="16">
    <source>
        <dbReference type="Pfam" id="PF00593"/>
    </source>
</evidence>
<dbReference type="GO" id="GO:0015344">
    <property type="term" value="F:siderophore uptake transmembrane transporter activity"/>
    <property type="evidence" value="ECO:0007669"/>
    <property type="project" value="TreeGrafter"/>
</dbReference>
<evidence type="ECO:0000256" key="5">
    <source>
        <dbReference type="ARBA" id="ARBA00022496"/>
    </source>
</evidence>
<dbReference type="PANTHER" id="PTHR32552:SF68">
    <property type="entry name" value="FERRICHROME OUTER MEMBRANE TRANSPORTER_PHAGE RECEPTOR"/>
    <property type="match status" value="1"/>
</dbReference>
<reference evidence="18 19" key="1">
    <citation type="submission" date="2020-08" db="EMBL/GenBank/DDBJ databases">
        <title>Genomic Encyclopedia of Type Strains, Phase IV (KMG-IV): sequencing the most valuable type-strain genomes for metagenomic binning, comparative biology and taxonomic classification.</title>
        <authorList>
            <person name="Goeker M."/>
        </authorList>
    </citation>
    <scope>NUCLEOTIDE SEQUENCE [LARGE SCALE GENOMIC DNA]</scope>
    <source>
        <strain evidence="18 19">DSM 29854</strain>
    </source>
</reference>
<evidence type="ECO:0000256" key="1">
    <source>
        <dbReference type="ARBA" id="ARBA00004571"/>
    </source>
</evidence>
<gene>
    <name evidence="18" type="ORF">FHS90_001535</name>
</gene>
<keyword evidence="8" id="KW-0408">Iron</keyword>
<dbReference type="GO" id="GO:0038023">
    <property type="term" value="F:signaling receptor activity"/>
    <property type="evidence" value="ECO:0007669"/>
    <property type="project" value="InterPro"/>
</dbReference>
<dbReference type="GO" id="GO:0009279">
    <property type="term" value="C:cell outer membrane"/>
    <property type="evidence" value="ECO:0007669"/>
    <property type="project" value="UniProtKB-SubCell"/>
</dbReference>
<keyword evidence="4 14" id="KW-1134">Transmembrane beta strand</keyword>
<feature type="domain" description="TonB-dependent receptor-like beta-barrel" evidence="16">
    <location>
        <begin position="319"/>
        <end position="783"/>
    </location>
</feature>
<dbReference type="Gene3D" id="2.170.130.10">
    <property type="entry name" value="TonB-dependent receptor, plug domain"/>
    <property type="match status" value="1"/>
</dbReference>
<dbReference type="Pfam" id="PF07715">
    <property type="entry name" value="Plug"/>
    <property type="match status" value="1"/>
</dbReference>
<comment type="caution">
    <text evidence="18">The sequence shown here is derived from an EMBL/GenBank/DDBJ whole genome shotgun (WGS) entry which is preliminary data.</text>
</comment>
<dbReference type="InterPro" id="IPR039426">
    <property type="entry name" value="TonB-dep_rcpt-like"/>
</dbReference>
<dbReference type="InterPro" id="IPR008969">
    <property type="entry name" value="CarboxyPept-like_regulatory"/>
</dbReference>
<evidence type="ECO:0000256" key="2">
    <source>
        <dbReference type="ARBA" id="ARBA00009810"/>
    </source>
</evidence>
<dbReference type="NCBIfam" id="TIGR01783">
    <property type="entry name" value="TonB-siderophor"/>
    <property type="match status" value="1"/>
</dbReference>
<evidence type="ECO:0000259" key="17">
    <source>
        <dbReference type="Pfam" id="PF07715"/>
    </source>
</evidence>
<evidence type="ECO:0000256" key="11">
    <source>
        <dbReference type="ARBA" id="ARBA00023136"/>
    </source>
</evidence>
<dbReference type="InterPro" id="IPR010105">
    <property type="entry name" value="TonB_sidphr_rcpt"/>
</dbReference>
<dbReference type="Gene3D" id="2.40.170.20">
    <property type="entry name" value="TonB-dependent receptor, beta-barrel domain"/>
    <property type="match status" value="1"/>
</dbReference>
<evidence type="ECO:0000256" key="9">
    <source>
        <dbReference type="ARBA" id="ARBA00023065"/>
    </source>
</evidence>
<protein>
    <submittedName>
        <fullName evidence="18">Iron complex outermembrane receptor protein</fullName>
    </submittedName>
</protein>
<keyword evidence="11 14" id="KW-0472">Membrane</keyword>
<keyword evidence="6 14" id="KW-0812">Transmembrane</keyword>
<dbReference type="PROSITE" id="PS52016">
    <property type="entry name" value="TONB_DEPENDENT_REC_3"/>
    <property type="match status" value="1"/>
</dbReference>
<keyword evidence="19" id="KW-1185">Reference proteome</keyword>
<dbReference type="PANTHER" id="PTHR32552">
    <property type="entry name" value="FERRICHROME IRON RECEPTOR-RELATED"/>
    <property type="match status" value="1"/>
</dbReference>